<dbReference type="CDD" id="cd06564">
    <property type="entry name" value="GH20_DspB_LnbB-like"/>
    <property type="match status" value="1"/>
</dbReference>
<accession>F0EI57</accession>
<comment type="similarity">
    <text evidence="1">Belongs to the glycosyl hydrolase 20 family.</text>
</comment>
<feature type="domain" description="Glycoside hydrolase family 20 catalytic" evidence="3">
    <location>
        <begin position="91"/>
        <end position="391"/>
    </location>
</feature>
<evidence type="ECO:0000256" key="2">
    <source>
        <dbReference type="ARBA" id="ARBA00022801"/>
    </source>
</evidence>
<dbReference type="InterPro" id="IPR015883">
    <property type="entry name" value="Glyco_hydro_20_cat"/>
</dbReference>
<dbReference type="PANTHER" id="PTHR43678:SF1">
    <property type="entry name" value="BETA-N-ACETYLHEXOSAMINIDASE"/>
    <property type="match status" value="1"/>
</dbReference>
<dbReference type="SUPFAM" id="SSF51445">
    <property type="entry name" value="(Trans)glycosidases"/>
    <property type="match status" value="1"/>
</dbReference>
<dbReference type="Proteomes" id="UP000004835">
    <property type="component" value="Unassembled WGS sequence"/>
</dbReference>
<dbReference type="GO" id="GO:0005975">
    <property type="term" value="P:carbohydrate metabolic process"/>
    <property type="evidence" value="ECO:0007669"/>
    <property type="project" value="InterPro"/>
</dbReference>
<dbReference type="HOGENOM" id="CLU_010969_0_0_9"/>
<name>F0EI57_ENTCA</name>
<keyword evidence="2 4" id="KW-0378">Hydrolase</keyword>
<dbReference type="InterPro" id="IPR052764">
    <property type="entry name" value="GH20_Enzymes"/>
</dbReference>
<protein>
    <submittedName>
        <fullName evidence="4">Glycosyl hydrolase family 20, catalytic domain protein</fullName>
    </submittedName>
</protein>
<dbReference type="Gene3D" id="3.20.20.80">
    <property type="entry name" value="Glycosidases"/>
    <property type="match status" value="1"/>
</dbReference>
<dbReference type="PANTHER" id="PTHR43678">
    <property type="entry name" value="PUTATIVE (AFU_ORTHOLOGUE AFUA_2G00640)-RELATED"/>
    <property type="match status" value="1"/>
</dbReference>
<dbReference type="Pfam" id="PF00728">
    <property type="entry name" value="Glyco_hydro_20"/>
    <property type="match status" value="1"/>
</dbReference>
<dbReference type="GO" id="GO:0004563">
    <property type="term" value="F:beta-N-acetylhexosaminidase activity"/>
    <property type="evidence" value="ECO:0007669"/>
    <property type="project" value="UniProtKB-ARBA"/>
</dbReference>
<dbReference type="AlphaFoldDB" id="F0EI57"/>
<comment type="caution">
    <text evidence="4">The sequence shown here is derived from an EMBL/GenBank/DDBJ whole genome shotgun (WGS) entry which is preliminary data.</text>
</comment>
<organism evidence="4 5">
    <name type="scientific">Enterococcus casseliflavus ATCC 12755</name>
    <dbReference type="NCBI Taxonomy" id="888066"/>
    <lineage>
        <taxon>Bacteria</taxon>
        <taxon>Bacillati</taxon>
        <taxon>Bacillota</taxon>
        <taxon>Bacilli</taxon>
        <taxon>Lactobacillales</taxon>
        <taxon>Enterococcaceae</taxon>
        <taxon>Enterococcus</taxon>
    </lineage>
</organism>
<dbReference type="EMBL" id="AEWT01000009">
    <property type="protein sequence ID" value="EGC70365.1"/>
    <property type="molecule type" value="Genomic_DNA"/>
</dbReference>
<evidence type="ECO:0000313" key="4">
    <source>
        <dbReference type="EMBL" id="EGC70365.1"/>
    </source>
</evidence>
<evidence type="ECO:0000313" key="5">
    <source>
        <dbReference type="Proteomes" id="UP000004835"/>
    </source>
</evidence>
<dbReference type="InterPro" id="IPR017853">
    <property type="entry name" value="GH"/>
</dbReference>
<proteinExistence type="inferred from homology"/>
<evidence type="ECO:0000256" key="1">
    <source>
        <dbReference type="ARBA" id="ARBA00006285"/>
    </source>
</evidence>
<sequence>MGENEMNKQVDLTKVQQRAAVFFEEIGWQSAKDPLPKIVIDPQLDADFRFENQTISVSSPEHAFYALTKYGRDQATGQLAQKSYLAALKERCLMIDIGRKFYSLADLKAIVRSMACFQFTHLQLHFSENEGFRIESQQFPEIVSEECLTKQEIRELIAYAQNHEIAIIPDFDSPGHLRQVLAQKPQWQLPTADGTRDDRALNILDSEAVAFIQEVYREYAQLFEDSTYFHIGADEFIDFDQLENFPQMIEAARERYGEKASGIEVFIDYVNELAAFVESLGFVVRVWNDGFYRLNRQEQTTLTENCQISYWTRWNQNMAPADVFFEKGYTMINHNDNFFYYVLGEAAGYTYPTYEKISNEFQLTTFANGQQVAQEQLAQTQAIALSVWADVPEAQTSREVIQAIFWLQTAISQKVYNEPNRPKETFRKLYDGWEATFS</sequence>
<evidence type="ECO:0000259" key="3">
    <source>
        <dbReference type="Pfam" id="PF00728"/>
    </source>
</evidence>
<reference evidence="4 5" key="1">
    <citation type="submission" date="2011-01" db="EMBL/GenBank/DDBJ databases">
        <authorList>
            <person name="Muzny D."/>
            <person name="Qin X."/>
            <person name="Deng J."/>
            <person name="Jiang H."/>
            <person name="Liu Y."/>
            <person name="Qu J."/>
            <person name="Song X.-Z."/>
            <person name="Zhang L."/>
            <person name="Thornton R."/>
            <person name="Coyle M."/>
            <person name="Francisco L."/>
            <person name="Jackson L."/>
            <person name="Javaid M."/>
            <person name="Korchina V."/>
            <person name="Kovar C."/>
            <person name="Mata R."/>
            <person name="Mathew T."/>
            <person name="Ngo R."/>
            <person name="Nguyen L."/>
            <person name="Nguyen N."/>
            <person name="Okwuonu G."/>
            <person name="Ongeri F."/>
            <person name="Pham C."/>
            <person name="Simmons D."/>
            <person name="Wilczek-Boney K."/>
            <person name="Hale W."/>
            <person name="Jakkamsetti A."/>
            <person name="Pham P."/>
            <person name="Ruth R."/>
            <person name="San Lucas F."/>
            <person name="Warren J."/>
            <person name="Zhang J."/>
            <person name="Zhao Z."/>
            <person name="Zhou C."/>
            <person name="Zhu D."/>
            <person name="Lee S."/>
            <person name="Bess C."/>
            <person name="Blankenburg K."/>
            <person name="Forbes L."/>
            <person name="Fu Q."/>
            <person name="Gubbala S."/>
            <person name="Hirani K."/>
            <person name="Jayaseelan J.C."/>
            <person name="Lara F."/>
            <person name="Munidasa M."/>
            <person name="Palculict T."/>
            <person name="Patil S."/>
            <person name="Pu L.-L."/>
            <person name="Saada N."/>
            <person name="Tang L."/>
            <person name="Weissenberger G."/>
            <person name="Zhu Y."/>
            <person name="Hemphill L."/>
            <person name="Shang Y."/>
            <person name="Youmans B."/>
            <person name="Ayvaz T."/>
            <person name="Ross M."/>
            <person name="Santibanez J."/>
            <person name="Aqrawi P."/>
            <person name="Gross S."/>
            <person name="Joshi V."/>
            <person name="Fowler G."/>
            <person name="Nazareth L."/>
            <person name="Reid J."/>
            <person name="Worley K."/>
            <person name="Petrosino J."/>
            <person name="Highlander S."/>
            <person name="Gibbs R."/>
        </authorList>
    </citation>
    <scope>NUCLEOTIDE SEQUENCE [LARGE SCALE GENOMIC DNA]</scope>
    <source>
        <strain evidence="4 5">ATCC 12755</strain>
    </source>
</reference>
<gene>
    <name evidence="4" type="ORF">HMPREF9087_1099</name>
</gene>